<proteinExistence type="predicted"/>
<dbReference type="Proteomes" id="UP000826656">
    <property type="component" value="Unassembled WGS sequence"/>
</dbReference>
<protein>
    <submittedName>
        <fullName evidence="1">Uncharacterized protein</fullName>
    </submittedName>
</protein>
<accession>A0ABQ7W7E4</accession>
<gene>
    <name evidence="1" type="ORF">KY290_008030</name>
</gene>
<keyword evidence="2" id="KW-1185">Reference proteome</keyword>
<name>A0ABQ7W7E4_SOLTU</name>
<sequence>MQTWETKRRNLIAQGLCYHCDEKFAPVHKYKFVKLSLMELTGRDQLEDVDWVNATTAGDSQETDIAEISFHAILG</sequence>
<evidence type="ECO:0000313" key="1">
    <source>
        <dbReference type="EMBL" id="KAH0776619.1"/>
    </source>
</evidence>
<reference evidence="1 2" key="1">
    <citation type="journal article" date="2021" name="bioRxiv">
        <title>Chromosome-scale and haplotype-resolved genome assembly of a tetraploid potato cultivar.</title>
        <authorList>
            <person name="Sun H."/>
            <person name="Jiao W.-B."/>
            <person name="Krause K."/>
            <person name="Campoy J.A."/>
            <person name="Goel M."/>
            <person name="Folz-Donahue K."/>
            <person name="Kukat C."/>
            <person name="Huettel B."/>
            <person name="Schneeberger K."/>
        </authorList>
    </citation>
    <scope>NUCLEOTIDE SEQUENCE [LARGE SCALE GENOMIC DNA]</scope>
    <source>
        <strain evidence="1">SolTubOtavaFocal</strain>
        <tissue evidence="1">Leaves</tissue>
    </source>
</reference>
<evidence type="ECO:0000313" key="2">
    <source>
        <dbReference type="Proteomes" id="UP000826656"/>
    </source>
</evidence>
<dbReference type="EMBL" id="JAIVGD010000003">
    <property type="protein sequence ID" value="KAH0776619.1"/>
    <property type="molecule type" value="Genomic_DNA"/>
</dbReference>
<organism evidence="1 2">
    <name type="scientific">Solanum tuberosum</name>
    <name type="common">Potato</name>
    <dbReference type="NCBI Taxonomy" id="4113"/>
    <lineage>
        <taxon>Eukaryota</taxon>
        <taxon>Viridiplantae</taxon>
        <taxon>Streptophyta</taxon>
        <taxon>Embryophyta</taxon>
        <taxon>Tracheophyta</taxon>
        <taxon>Spermatophyta</taxon>
        <taxon>Magnoliopsida</taxon>
        <taxon>eudicotyledons</taxon>
        <taxon>Gunneridae</taxon>
        <taxon>Pentapetalae</taxon>
        <taxon>asterids</taxon>
        <taxon>lamiids</taxon>
        <taxon>Solanales</taxon>
        <taxon>Solanaceae</taxon>
        <taxon>Solanoideae</taxon>
        <taxon>Solaneae</taxon>
        <taxon>Solanum</taxon>
    </lineage>
</organism>
<comment type="caution">
    <text evidence="1">The sequence shown here is derived from an EMBL/GenBank/DDBJ whole genome shotgun (WGS) entry which is preliminary data.</text>
</comment>